<dbReference type="InterPro" id="IPR033116">
    <property type="entry name" value="TRYPSIN_SER"/>
</dbReference>
<dbReference type="Gene3D" id="2.40.10.10">
    <property type="entry name" value="Trypsin-like serine proteases"/>
    <property type="match status" value="1"/>
</dbReference>
<dbReference type="InterPro" id="IPR001254">
    <property type="entry name" value="Trypsin_dom"/>
</dbReference>
<dbReference type="FunFam" id="2.40.10.10:FF:000068">
    <property type="entry name" value="transmembrane protease serine 2"/>
    <property type="match status" value="1"/>
</dbReference>
<organism evidence="9 10">
    <name type="scientific">Tabrizicola piscis</name>
    <dbReference type="NCBI Taxonomy" id="2494374"/>
    <lineage>
        <taxon>Bacteria</taxon>
        <taxon>Pseudomonadati</taxon>
        <taxon>Pseudomonadota</taxon>
        <taxon>Alphaproteobacteria</taxon>
        <taxon>Rhodobacterales</taxon>
        <taxon>Paracoccaceae</taxon>
        <taxon>Tabrizicola</taxon>
    </lineage>
</organism>
<feature type="signal peptide" evidence="7">
    <location>
        <begin position="1"/>
        <end position="32"/>
    </location>
</feature>
<keyword evidence="10" id="KW-1185">Reference proteome</keyword>
<dbReference type="GO" id="GO:0005576">
    <property type="term" value="C:extracellular region"/>
    <property type="evidence" value="ECO:0007669"/>
    <property type="project" value="UniProtKB-SubCell"/>
</dbReference>
<protein>
    <submittedName>
        <fullName evidence="9">Serine protease</fullName>
    </submittedName>
</protein>
<keyword evidence="4" id="KW-1015">Disulfide bond</keyword>
<evidence type="ECO:0000259" key="8">
    <source>
        <dbReference type="PROSITE" id="PS50240"/>
    </source>
</evidence>
<dbReference type="Proteomes" id="UP000282002">
    <property type="component" value="Chromosome"/>
</dbReference>
<keyword evidence="2" id="KW-0964">Secreted</keyword>
<feature type="domain" description="Peptidase S1" evidence="8">
    <location>
        <begin position="72"/>
        <end position="359"/>
    </location>
</feature>
<dbReference type="PRINTS" id="PR00722">
    <property type="entry name" value="CHYMOTRYPSIN"/>
</dbReference>
<keyword evidence="6 9" id="KW-0645">Protease</keyword>
<dbReference type="GO" id="GO:0006508">
    <property type="term" value="P:proteolysis"/>
    <property type="evidence" value="ECO:0007669"/>
    <property type="project" value="UniProtKB-KW"/>
</dbReference>
<dbReference type="InterPro" id="IPR001314">
    <property type="entry name" value="Peptidase_S1A"/>
</dbReference>
<keyword evidence="6" id="KW-0720">Serine protease</keyword>
<dbReference type="AlphaFoldDB" id="A0A3S8U864"/>
<sequence length="362" mass="38052">MIPPLPWSIEMTLPRLSATVLLAALCAPAAHAEDQPGFAPPDAAQTASPFEYAKTGAKAARADTAEAAGAKVIGGEVAAEGAWPWQVALLVGGAPVGVDSQFCGGSLVMDQWVLTAAHCVHMRQQDGSYADLWPQEISILVGTNELTPGKGDLIPVEAVFRHPSYAGTQFDFDIALLKLSRAPQAPYQTIEVPDADFGSMLNQQGVTTIVTGWGLQEGAMPAPELRQAQIQVLDRNLCNAAMLEARAEDAAGGFSYAVQTLNLAEADAYALWDELIARAPMPVSENMICSGTFEGGKTSCNGDSGGPLVVPLDDGSYIQAGIVSWGLSASSGRGCEETALFSAYTDISKFVPWLNQVIAENP</sequence>
<dbReference type="SUPFAM" id="SSF50494">
    <property type="entry name" value="Trypsin-like serine proteases"/>
    <property type="match status" value="1"/>
</dbReference>
<evidence type="ECO:0000256" key="3">
    <source>
        <dbReference type="ARBA" id="ARBA00022729"/>
    </source>
</evidence>
<dbReference type="KEGG" id="taw:EI545_13515"/>
<evidence type="ECO:0000313" key="10">
    <source>
        <dbReference type="Proteomes" id="UP000282002"/>
    </source>
</evidence>
<dbReference type="InterPro" id="IPR009003">
    <property type="entry name" value="Peptidase_S1_PA"/>
</dbReference>
<dbReference type="Pfam" id="PF00089">
    <property type="entry name" value="Trypsin"/>
    <property type="match status" value="1"/>
</dbReference>
<dbReference type="SMART" id="SM00020">
    <property type="entry name" value="Tryp_SPc"/>
    <property type="match status" value="1"/>
</dbReference>
<accession>A0A3S8U864</accession>
<dbReference type="InterPro" id="IPR018114">
    <property type="entry name" value="TRYPSIN_HIS"/>
</dbReference>
<keyword evidence="5" id="KW-0325">Glycoprotein</keyword>
<proteinExistence type="predicted"/>
<evidence type="ECO:0000256" key="7">
    <source>
        <dbReference type="SAM" id="SignalP"/>
    </source>
</evidence>
<name>A0A3S8U864_9RHOB</name>
<evidence type="ECO:0000256" key="5">
    <source>
        <dbReference type="ARBA" id="ARBA00023180"/>
    </source>
</evidence>
<evidence type="ECO:0000313" key="9">
    <source>
        <dbReference type="EMBL" id="AZL59763.1"/>
    </source>
</evidence>
<gene>
    <name evidence="9" type="ORF">EI545_13515</name>
</gene>
<dbReference type="CDD" id="cd00190">
    <property type="entry name" value="Tryp_SPc"/>
    <property type="match status" value="1"/>
</dbReference>
<dbReference type="GO" id="GO:0004252">
    <property type="term" value="F:serine-type endopeptidase activity"/>
    <property type="evidence" value="ECO:0007669"/>
    <property type="project" value="InterPro"/>
</dbReference>
<dbReference type="InterPro" id="IPR043504">
    <property type="entry name" value="Peptidase_S1_PA_chymotrypsin"/>
</dbReference>
<dbReference type="FunFam" id="2.40.10.10:FF:000054">
    <property type="entry name" value="Complement C1r subcomponent"/>
    <property type="match status" value="1"/>
</dbReference>
<dbReference type="PROSITE" id="PS00135">
    <property type="entry name" value="TRYPSIN_SER"/>
    <property type="match status" value="1"/>
</dbReference>
<evidence type="ECO:0000256" key="2">
    <source>
        <dbReference type="ARBA" id="ARBA00022525"/>
    </source>
</evidence>
<reference evidence="9 10" key="1">
    <citation type="submission" date="2018-12" db="EMBL/GenBank/DDBJ databases">
        <title>Complete genome sequencing of Tabrizicola sp. K13M18.</title>
        <authorList>
            <person name="Bae J.-W."/>
        </authorList>
    </citation>
    <scope>NUCLEOTIDE SEQUENCE [LARGE SCALE GENOMIC DNA]</scope>
    <source>
        <strain evidence="9 10">K13M18</strain>
    </source>
</reference>
<evidence type="ECO:0000256" key="6">
    <source>
        <dbReference type="RuleBase" id="RU363034"/>
    </source>
</evidence>
<dbReference type="PROSITE" id="PS00134">
    <property type="entry name" value="TRYPSIN_HIS"/>
    <property type="match status" value="1"/>
</dbReference>
<evidence type="ECO:0000256" key="1">
    <source>
        <dbReference type="ARBA" id="ARBA00004613"/>
    </source>
</evidence>
<comment type="subcellular location">
    <subcellularLocation>
        <location evidence="1">Secreted</location>
    </subcellularLocation>
</comment>
<feature type="chain" id="PRO_5019248485" evidence="7">
    <location>
        <begin position="33"/>
        <end position="362"/>
    </location>
</feature>
<evidence type="ECO:0000256" key="4">
    <source>
        <dbReference type="ARBA" id="ARBA00023157"/>
    </source>
</evidence>
<dbReference type="OrthoDB" id="267336at2"/>
<dbReference type="InterPro" id="IPR051487">
    <property type="entry name" value="Ser/Thr_Proteases_Immune/Dev"/>
</dbReference>
<keyword evidence="6" id="KW-0378">Hydrolase</keyword>
<dbReference type="PANTHER" id="PTHR24256">
    <property type="entry name" value="TRYPTASE-RELATED"/>
    <property type="match status" value="1"/>
</dbReference>
<keyword evidence="3 7" id="KW-0732">Signal</keyword>
<dbReference type="PROSITE" id="PS50240">
    <property type="entry name" value="TRYPSIN_DOM"/>
    <property type="match status" value="1"/>
</dbReference>
<dbReference type="EMBL" id="CP034328">
    <property type="protein sequence ID" value="AZL59763.1"/>
    <property type="molecule type" value="Genomic_DNA"/>
</dbReference>